<gene>
    <name evidence="7" type="ORF">FD01_GL001714</name>
</gene>
<dbReference type="Gene3D" id="3.40.50.12580">
    <property type="match status" value="1"/>
</dbReference>
<dbReference type="AlphaFoldDB" id="A0A0R1QER3"/>
<organism evidence="7 8">
    <name type="scientific">Lacticaseibacillus manihotivorans DSM 13343 = JCM 12514</name>
    <dbReference type="NCBI Taxonomy" id="1423769"/>
    <lineage>
        <taxon>Bacteria</taxon>
        <taxon>Bacillati</taxon>
        <taxon>Bacillota</taxon>
        <taxon>Bacilli</taxon>
        <taxon>Lactobacillales</taxon>
        <taxon>Lactobacillaceae</taxon>
        <taxon>Lacticaseibacillus</taxon>
    </lineage>
</organism>
<proteinExistence type="inferred from homology"/>
<dbReference type="EMBL" id="AZEU01000202">
    <property type="protein sequence ID" value="KRL43311.1"/>
    <property type="molecule type" value="Genomic_DNA"/>
</dbReference>
<keyword evidence="3" id="KW-1003">Cell membrane</keyword>
<keyword evidence="5" id="KW-0777">Teichoic acid biosynthesis</keyword>
<comment type="subcellular location">
    <subcellularLocation>
        <location evidence="1">Cell membrane</location>
        <topology evidence="1">Peripheral membrane protein</topology>
    </subcellularLocation>
</comment>
<dbReference type="PANTHER" id="PTHR37316:SF3">
    <property type="entry name" value="TEICHOIC ACID GLYCEROL-PHOSPHATE TRANSFERASE"/>
    <property type="match status" value="1"/>
</dbReference>
<accession>A0A0R1QER3</accession>
<dbReference type="PANTHER" id="PTHR37316">
    <property type="entry name" value="TEICHOIC ACID GLYCEROL-PHOSPHATE PRIMASE"/>
    <property type="match status" value="1"/>
</dbReference>
<dbReference type="InterPro" id="IPR007554">
    <property type="entry name" value="Glycerophosphate_synth"/>
</dbReference>
<evidence type="ECO:0000313" key="7">
    <source>
        <dbReference type="EMBL" id="KRL43311.1"/>
    </source>
</evidence>
<evidence type="ECO:0000256" key="4">
    <source>
        <dbReference type="ARBA" id="ARBA00022679"/>
    </source>
</evidence>
<dbReference type="InterPro" id="IPR043149">
    <property type="entry name" value="TagF_N"/>
</dbReference>
<reference evidence="7 8" key="1">
    <citation type="journal article" date="2015" name="Genome Announc.">
        <title>Expanding the biotechnology potential of lactobacilli through comparative genomics of 213 strains and associated genera.</title>
        <authorList>
            <person name="Sun Z."/>
            <person name="Harris H.M."/>
            <person name="McCann A."/>
            <person name="Guo C."/>
            <person name="Argimon S."/>
            <person name="Zhang W."/>
            <person name="Yang X."/>
            <person name="Jeffery I.B."/>
            <person name="Cooney J.C."/>
            <person name="Kagawa T.F."/>
            <person name="Liu W."/>
            <person name="Song Y."/>
            <person name="Salvetti E."/>
            <person name="Wrobel A."/>
            <person name="Rasinkangas P."/>
            <person name="Parkhill J."/>
            <person name="Rea M.C."/>
            <person name="O'Sullivan O."/>
            <person name="Ritari J."/>
            <person name="Douillard F.P."/>
            <person name="Paul Ross R."/>
            <person name="Yang R."/>
            <person name="Briner A.E."/>
            <person name="Felis G.E."/>
            <person name="de Vos W.M."/>
            <person name="Barrangou R."/>
            <person name="Klaenhammer T.R."/>
            <person name="Caufield P.W."/>
            <person name="Cui Y."/>
            <person name="Zhang H."/>
            <person name="O'Toole P.W."/>
        </authorList>
    </citation>
    <scope>NUCLEOTIDE SEQUENCE [LARGE SCALE GENOMIC DNA]</scope>
    <source>
        <strain evidence="7 8">DSM 13343</strain>
    </source>
</reference>
<dbReference type="SUPFAM" id="SSF53756">
    <property type="entry name" value="UDP-Glycosyltransferase/glycogen phosphorylase"/>
    <property type="match status" value="1"/>
</dbReference>
<dbReference type="Proteomes" id="UP000051790">
    <property type="component" value="Unassembled WGS sequence"/>
</dbReference>
<dbReference type="OrthoDB" id="9811865at2"/>
<evidence type="ECO:0000313" key="8">
    <source>
        <dbReference type="Proteomes" id="UP000051790"/>
    </source>
</evidence>
<dbReference type="GO" id="GO:0005886">
    <property type="term" value="C:plasma membrane"/>
    <property type="evidence" value="ECO:0007669"/>
    <property type="project" value="UniProtKB-SubCell"/>
</dbReference>
<evidence type="ECO:0000256" key="2">
    <source>
        <dbReference type="ARBA" id="ARBA00010488"/>
    </source>
</evidence>
<dbReference type="InterPro" id="IPR043148">
    <property type="entry name" value="TagF_C"/>
</dbReference>
<evidence type="ECO:0000256" key="5">
    <source>
        <dbReference type="ARBA" id="ARBA00022944"/>
    </source>
</evidence>
<evidence type="ECO:0000256" key="3">
    <source>
        <dbReference type="ARBA" id="ARBA00022475"/>
    </source>
</evidence>
<keyword evidence="8" id="KW-1185">Reference proteome</keyword>
<keyword evidence="4 7" id="KW-0808">Transferase</keyword>
<dbReference type="InterPro" id="IPR051612">
    <property type="entry name" value="Teichoic_Acid_Biosynth"/>
</dbReference>
<evidence type="ECO:0000256" key="6">
    <source>
        <dbReference type="ARBA" id="ARBA00023136"/>
    </source>
</evidence>
<dbReference type="PATRIC" id="fig|1423769.4.peg.1834"/>
<dbReference type="Gene3D" id="3.40.50.11820">
    <property type="match status" value="1"/>
</dbReference>
<keyword evidence="6" id="KW-0472">Membrane</keyword>
<dbReference type="Pfam" id="PF04464">
    <property type="entry name" value="Glyphos_transf"/>
    <property type="match status" value="1"/>
</dbReference>
<dbReference type="GO" id="GO:0019350">
    <property type="term" value="P:teichoic acid biosynthetic process"/>
    <property type="evidence" value="ECO:0007669"/>
    <property type="project" value="UniProtKB-KW"/>
</dbReference>
<evidence type="ECO:0000256" key="1">
    <source>
        <dbReference type="ARBA" id="ARBA00004202"/>
    </source>
</evidence>
<name>A0A0R1QER3_9LACO</name>
<protein>
    <submittedName>
        <fullName evidence="7">CDP-glycerol poly(Glycerophosphate) glycerophosphotransferase</fullName>
    </submittedName>
</protein>
<comment type="similarity">
    <text evidence="2">Belongs to the CDP-glycerol glycerophosphotransferase family.</text>
</comment>
<comment type="caution">
    <text evidence="7">The sequence shown here is derived from an EMBL/GenBank/DDBJ whole genome shotgun (WGS) entry which is preliminary data.</text>
</comment>
<dbReference type="GO" id="GO:0047355">
    <property type="term" value="F:CDP-glycerol glycerophosphotransferase activity"/>
    <property type="evidence" value="ECO:0007669"/>
    <property type="project" value="InterPro"/>
</dbReference>
<sequence length="392" mass="44306">MSALVSQLKSLVLKTLDTIYPSDWFRIDANKVVVTSFRGKPYSGNPGRIATALHSIEPDLDIVWLALDPSEPVPEGVRVVKYNSLASYRELATAKVWIDDFRKKYFPRKKVDQIYYQVWHGVLPLKKIELDAAAKLDRMYLAEAKRDGENTDYMLAGNDFTAQVYENAFWFKGQVLRFGTPSLDNIIGAKQADIAHETKRKLGLADTEKVFFYCPTFRNHFDVADFDLHAEALRKQLHKRLGGTWTILIRLHPNAREHEAEVLKTNPGAVGVTNFPDLSALIMTADLVVTDFSSVMFDSLYADRPTFILAQDYDDYVNGERGVYDIIHKLPFTVTKTPEALISSINQFSPDEYTHKRQAFLNLIGDHESGESAVLLAKHVVAKMKGETVDDA</sequence>